<dbReference type="OrthoDB" id="1716816at2759"/>
<dbReference type="GO" id="GO:0005739">
    <property type="term" value="C:mitochondrion"/>
    <property type="evidence" value="ECO:0007669"/>
    <property type="project" value="TreeGrafter"/>
</dbReference>
<reference evidence="4" key="1">
    <citation type="submission" date="2022-07" db="EMBL/GenBank/DDBJ databases">
        <authorList>
            <person name="Macas J."/>
            <person name="Novak P."/>
            <person name="Neumann P."/>
        </authorList>
    </citation>
    <scope>NUCLEOTIDE SEQUENCE</scope>
</reference>
<dbReference type="Gene3D" id="3.30.9.10">
    <property type="entry name" value="D-Amino Acid Oxidase, subunit A, domain 2"/>
    <property type="match status" value="1"/>
</dbReference>
<sequence length="716" mass="79365">MAQSTSLLVLGTVGRNSLWNIYLKSTRLSSLSFRYKYTQQRALSNSDPTNSEDPILPVLIIGAGPVGLALSVLLTKLGVKCAVLEKNKVFSRHPQAHFINNRSMEVFRKMDGLAEEVLRSQPPVEFWQKFIYCTSLTGPILGSVDHMRPEDFDHVVSPVSVAHFSQYKLTRLMCEQLKELGFHIENNEGRIMHDDFVSERQLQMGHECIAIQPSNDFVTVKASFHGEGKSTQKNIRCQFLVGTDGAGSTVRKLMGINMKGEKDLQKLISVHFMSQELGQYLINERPGMLFFIFNEKAIGVLVAHDLRQGEFVLQIPFYPPQQRLEDFSPKIFEIIYELVGQELADINVVDIKPWVMHAEVAENFLSCGNRVILAGDAAHRFPPAGGFGMNTGIQDAHNIAWKLALVCKGIAPASFLSTYEVERRQIASFNTSLSVQNFKAAMRVPAALGLDPTIANAVHQALNNTVGSILPSGLQKTILDGIFSIGRAQLSNIVLNPNNPLGSARLKKLREIFEEGQSLQLQFPAEDIGFRYLRGALVSDGDNVLTKPETPTGRRKEFVPSADPGFRLPHMNVTALSNSSSKETFSTLDLVSADKVEFLLIIAPVDTSYHLAAVAFQVAEEYKVSLKVCVMWPGETTGGAKGRTKAALVPWENFVDVLEVKNPRNPSSWWDICKMTDRGAILVRPDEHIAWSAKSELACDASATEMRKAFHAILKA</sequence>
<dbReference type="GO" id="GO:0006744">
    <property type="term" value="P:ubiquinone biosynthetic process"/>
    <property type="evidence" value="ECO:0007669"/>
    <property type="project" value="TreeGrafter"/>
</dbReference>
<protein>
    <recommendedName>
        <fullName evidence="3">FAD-binding domain-containing protein</fullName>
    </recommendedName>
</protein>
<dbReference type="SUPFAM" id="SSF51905">
    <property type="entry name" value="FAD/NAD(P)-binding domain"/>
    <property type="match status" value="1"/>
</dbReference>
<name>A0A9P0ZDL5_CUSEU</name>
<evidence type="ECO:0000256" key="1">
    <source>
        <dbReference type="ARBA" id="ARBA00022630"/>
    </source>
</evidence>
<dbReference type="Pfam" id="PF01494">
    <property type="entry name" value="FAD_binding_3"/>
    <property type="match status" value="1"/>
</dbReference>
<dbReference type="GO" id="GO:0071949">
    <property type="term" value="F:FAD binding"/>
    <property type="evidence" value="ECO:0007669"/>
    <property type="project" value="InterPro"/>
</dbReference>
<evidence type="ECO:0000256" key="2">
    <source>
        <dbReference type="ARBA" id="ARBA00022827"/>
    </source>
</evidence>
<accession>A0A9P0ZDL5</accession>
<organism evidence="4 5">
    <name type="scientific">Cuscuta europaea</name>
    <name type="common">European dodder</name>
    <dbReference type="NCBI Taxonomy" id="41803"/>
    <lineage>
        <taxon>Eukaryota</taxon>
        <taxon>Viridiplantae</taxon>
        <taxon>Streptophyta</taxon>
        <taxon>Embryophyta</taxon>
        <taxon>Tracheophyta</taxon>
        <taxon>Spermatophyta</taxon>
        <taxon>Magnoliopsida</taxon>
        <taxon>eudicotyledons</taxon>
        <taxon>Gunneridae</taxon>
        <taxon>Pentapetalae</taxon>
        <taxon>asterids</taxon>
        <taxon>lamiids</taxon>
        <taxon>Solanales</taxon>
        <taxon>Convolvulaceae</taxon>
        <taxon>Cuscuteae</taxon>
        <taxon>Cuscuta</taxon>
        <taxon>Cuscuta subgen. Cuscuta</taxon>
    </lineage>
</organism>
<dbReference type="InterPro" id="IPR002938">
    <property type="entry name" value="FAD-bd"/>
</dbReference>
<dbReference type="GO" id="GO:0016709">
    <property type="term" value="F:oxidoreductase activity, acting on paired donors, with incorporation or reduction of molecular oxygen, NAD(P)H as one donor, and incorporation of one atom of oxygen"/>
    <property type="evidence" value="ECO:0007669"/>
    <property type="project" value="UniProtKB-ARBA"/>
</dbReference>
<evidence type="ECO:0000313" key="5">
    <source>
        <dbReference type="Proteomes" id="UP001152484"/>
    </source>
</evidence>
<evidence type="ECO:0000313" key="4">
    <source>
        <dbReference type="EMBL" id="CAH9096765.1"/>
    </source>
</evidence>
<keyword evidence="2" id="KW-0274">FAD</keyword>
<dbReference type="InterPro" id="IPR036188">
    <property type="entry name" value="FAD/NAD-bd_sf"/>
</dbReference>
<dbReference type="Gene3D" id="3.40.30.120">
    <property type="match status" value="1"/>
</dbReference>
<dbReference type="PANTHER" id="PTHR43004:SF6">
    <property type="entry name" value="FAD_NAD(P)-BINDING OXIDOREDUCTASE FAMILY PROTEIN"/>
    <property type="match status" value="1"/>
</dbReference>
<proteinExistence type="predicted"/>
<feature type="domain" description="FAD-binding" evidence="3">
    <location>
        <begin position="57"/>
        <end position="428"/>
    </location>
</feature>
<dbReference type="PRINTS" id="PR00420">
    <property type="entry name" value="RNGMNOXGNASE"/>
</dbReference>
<dbReference type="Pfam" id="PF21274">
    <property type="entry name" value="Rng_hyd_C"/>
    <property type="match status" value="1"/>
</dbReference>
<keyword evidence="1" id="KW-0285">Flavoprotein</keyword>
<dbReference type="PANTHER" id="PTHR43004">
    <property type="entry name" value="TRK SYSTEM POTASSIUM UPTAKE PROTEIN"/>
    <property type="match status" value="1"/>
</dbReference>
<dbReference type="EMBL" id="CAMAPE010000035">
    <property type="protein sequence ID" value="CAH9096765.1"/>
    <property type="molecule type" value="Genomic_DNA"/>
</dbReference>
<evidence type="ECO:0000259" key="3">
    <source>
        <dbReference type="Pfam" id="PF01494"/>
    </source>
</evidence>
<comment type="caution">
    <text evidence="4">The sequence shown here is derived from an EMBL/GenBank/DDBJ whole genome shotgun (WGS) entry which is preliminary data.</text>
</comment>
<dbReference type="AlphaFoldDB" id="A0A9P0ZDL5"/>
<dbReference type="Proteomes" id="UP001152484">
    <property type="component" value="Unassembled WGS sequence"/>
</dbReference>
<keyword evidence="5" id="KW-1185">Reference proteome</keyword>
<dbReference type="InterPro" id="IPR050641">
    <property type="entry name" value="RIFMO-like"/>
</dbReference>
<gene>
    <name evidence="4" type="ORF">CEURO_LOCUS13544</name>
</gene>
<dbReference type="Gene3D" id="3.50.50.60">
    <property type="entry name" value="FAD/NAD(P)-binding domain"/>
    <property type="match status" value="1"/>
</dbReference>